<dbReference type="InterPro" id="IPR011989">
    <property type="entry name" value="ARM-like"/>
</dbReference>
<dbReference type="Proteomes" id="UP000265566">
    <property type="component" value="Chromosome 4"/>
</dbReference>
<dbReference type="SUPFAM" id="SSF48371">
    <property type="entry name" value="ARM repeat"/>
    <property type="match status" value="1"/>
</dbReference>
<dbReference type="InterPro" id="IPR016024">
    <property type="entry name" value="ARM-type_fold"/>
</dbReference>
<dbReference type="OrthoDB" id="609103at2759"/>
<accession>A0A072TKE4</accession>
<protein>
    <submittedName>
        <fullName evidence="2">Structural constituent of ribosome protein, putative</fullName>
    </submittedName>
</protein>
<dbReference type="Pfam" id="PF08569">
    <property type="entry name" value="Mo25"/>
    <property type="match status" value="1"/>
</dbReference>
<organism evidence="2 5">
    <name type="scientific">Medicago truncatula</name>
    <name type="common">Barrel medic</name>
    <name type="synonym">Medicago tribuloides</name>
    <dbReference type="NCBI Taxonomy" id="3880"/>
    <lineage>
        <taxon>Eukaryota</taxon>
        <taxon>Viridiplantae</taxon>
        <taxon>Streptophyta</taxon>
        <taxon>Embryophyta</taxon>
        <taxon>Tracheophyta</taxon>
        <taxon>Spermatophyta</taxon>
        <taxon>Magnoliopsida</taxon>
        <taxon>eudicotyledons</taxon>
        <taxon>Gunneridae</taxon>
        <taxon>Pentapetalae</taxon>
        <taxon>rosids</taxon>
        <taxon>fabids</taxon>
        <taxon>Fabales</taxon>
        <taxon>Fabaceae</taxon>
        <taxon>Papilionoideae</taxon>
        <taxon>50 kb inversion clade</taxon>
        <taxon>NPAAA clade</taxon>
        <taxon>Hologalegina</taxon>
        <taxon>IRL clade</taxon>
        <taxon>Trifolieae</taxon>
        <taxon>Medicago</taxon>
    </lineage>
</organism>
<dbReference type="AlphaFoldDB" id="A0A072TKE4"/>
<reference evidence="3" key="4">
    <citation type="journal article" date="2018" name="Nat. Plants">
        <title>Whole-genome landscape of Medicago truncatula symbiotic genes.</title>
        <authorList>
            <person name="Pecrix Y."/>
            <person name="Gamas P."/>
            <person name="Carrere S."/>
        </authorList>
    </citation>
    <scope>NUCLEOTIDE SEQUENCE</scope>
    <source>
        <tissue evidence="3">Leaves</tissue>
    </source>
</reference>
<evidence type="ECO:0000313" key="3">
    <source>
        <dbReference type="EMBL" id="RHN59988.1"/>
    </source>
</evidence>
<reference evidence="2 5" key="2">
    <citation type="journal article" date="2014" name="BMC Genomics">
        <title>An improved genome release (version Mt4.0) for the model legume Medicago truncatula.</title>
        <authorList>
            <person name="Tang H."/>
            <person name="Krishnakumar V."/>
            <person name="Bidwell S."/>
            <person name="Rosen B."/>
            <person name="Chan A."/>
            <person name="Zhou S."/>
            <person name="Gentzbittel L."/>
            <person name="Childs K.L."/>
            <person name="Yandell M."/>
            <person name="Gundlach H."/>
            <person name="Mayer K.F."/>
            <person name="Schwartz D.C."/>
            <person name="Town C.D."/>
        </authorList>
    </citation>
    <scope>GENOME REANNOTATION</scope>
    <source>
        <strain evidence="2">A17</strain>
        <strain evidence="4 5">cv. Jemalong A17</strain>
    </source>
</reference>
<evidence type="ECO:0000256" key="1">
    <source>
        <dbReference type="ARBA" id="ARBA00011012"/>
    </source>
</evidence>
<dbReference type="InterPro" id="IPR013878">
    <property type="entry name" value="Mo25"/>
</dbReference>
<dbReference type="GO" id="GO:0035556">
    <property type="term" value="P:intracellular signal transduction"/>
    <property type="evidence" value="ECO:0000318"/>
    <property type="project" value="GO_Central"/>
</dbReference>
<comment type="similarity">
    <text evidence="1">Belongs to the Mo25 family.</text>
</comment>
<keyword evidence="5" id="KW-1185">Reference proteome</keyword>
<dbReference type="EMBL" id="KL402728">
    <property type="protein sequence ID" value="KEH17676.1"/>
    <property type="molecule type" value="Genomic_DNA"/>
</dbReference>
<evidence type="ECO:0000313" key="5">
    <source>
        <dbReference type="Proteomes" id="UP000002051"/>
    </source>
</evidence>
<dbReference type="HOGENOM" id="CLU_035755_1_0_1"/>
<dbReference type="STRING" id="3880.A0A072TKE4"/>
<dbReference type="Gramene" id="rna22166">
    <property type="protein sequence ID" value="RHN59988.1"/>
    <property type="gene ID" value="gene22166"/>
</dbReference>
<dbReference type="EMBL" id="PSQE01000004">
    <property type="protein sequence ID" value="RHN59988.1"/>
    <property type="molecule type" value="Genomic_DNA"/>
</dbReference>
<reference evidence="4" key="3">
    <citation type="submission" date="2015-06" db="UniProtKB">
        <authorList>
            <consortium name="EnsemblPlants"/>
        </authorList>
    </citation>
    <scope>IDENTIFICATION</scope>
    <source>
        <strain evidence="4">cv. Jemalong A17</strain>
    </source>
</reference>
<reference evidence="2 5" key="1">
    <citation type="journal article" date="2011" name="Nature">
        <title>The Medicago genome provides insight into the evolution of rhizobial symbioses.</title>
        <authorList>
            <person name="Young N.D."/>
            <person name="Debelle F."/>
            <person name="Oldroyd G.E."/>
            <person name="Geurts R."/>
            <person name="Cannon S.B."/>
            <person name="Udvardi M.K."/>
            <person name="Benedito V.A."/>
            <person name="Mayer K.F."/>
            <person name="Gouzy J."/>
            <person name="Schoof H."/>
            <person name="Van de Peer Y."/>
            <person name="Proost S."/>
            <person name="Cook D.R."/>
            <person name="Meyers B.C."/>
            <person name="Spannagl M."/>
            <person name="Cheung F."/>
            <person name="De Mita S."/>
            <person name="Krishnakumar V."/>
            <person name="Gundlach H."/>
            <person name="Zhou S."/>
            <person name="Mudge J."/>
            <person name="Bharti A.K."/>
            <person name="Murray J.D."/>
            <person name="Naoumkina M.A."/>
            <person name="Rosen B."/>
            <person name="Silverstein K.A."/>
            <person name="Tang H."/>
            <person name="Rombauts S."/>
            <person name="Zhao P.X."/>
            <person name="Zhou P."/>
            <person name="Barbe V."/>
            <person name="Bardou P."/>
            <person name="Bechner M."/>
            <person name="Bellec A."/>
            <person name="Berger A."/>
            <person name="Berges H."/>
            <person name="Bidwell S."/>
            <person name="Bisseling T."/>
            <person name="Choisne N."/>
            <person name="Couloux A."/>
            <person name="Denny R."/>
            <person name="Deshpande S."/>
            <person name="Dai X."/>
            <person name="Doyle J.J."/>
            <person name="Dudez A.M."/>
            <person name="Farmer A.D."/>
            <person name="Fouteau S."/>
            <person name="Franken C."/>
            <person name="Gibelin C."/>
            <person name="Gish J."/>
            <person name="Goldstein S."/>
            <person name="Gonzalez A.J."/>
            <person name="Green P.J."/>
            <person name="Hallab A."/>
            <person name="Hartog M."/>
            <person name="Hua A."/>
            <person name="Humphray S.J."/>
            <person name="Jeong D.H."/>
            <person name="Jing Y."/>
            <person name="Jocker A."/>
            <person name="Kenton S.M."/>
            <person name="Kim D.J."/>
            <person name="Klee K."/>
            <person name="Lai H."/>
            <person name="Lang C."/>
            <person name="Lin S."/>
            <person name="Macmil S.L."/>
            <person name="Magdelenat G."/>
            <person name="Matthews L."/>
            <person name="McCorrison J."/>
            <person name="Monaghan E.L."/>
            <person name="Mun J.H."/>
            <person name="Najar F.Z."/>
            <person name="Nicholson C."/>
            <person name="Noirot C."/>
            <person name="O'Bleness M."/>
            <person name="Paule C.R."/>
            <person name="Poulain J."/>
            <person name="Prion F."/>
            <person name="Qin B."/>
            <person name="Qu C."/>
            <person name="Retzel E.F."/>
            <person name="Riddle C."/>
            <person name="Sallet E."/>
            <person name="Samain S."/>
            <person name="Samson N."/>
            <person name="Sanders I."/>
            <person name="Saurat O."/>
            <person name="Scarpelli C."/>
            <person name="Schiex T."/>
            <person name="Segurens B."/>
            <person name="Severin A.J."/>
            <person name="Sherrier D.J."/>
            <person name="Shi R."/>
            <person name="Sims S."/>
            <person name="Singer S.R."/>
            <person name="Sinharoy S."/>
            <person name="Sterck L."/>
            <person name="Viollet A."/>
            <person name="Wang B.B."/>
            <person name="Wang K."/>
            <person name="Wang M."/>
            <person name="Wang X."/>
            <person name="Warfsmann J."/>
            <person name="Weissenbach J."/>
            <person name="White D.D."/>
            <person name="White J.D."/>
            <person name="Wiley G.B."/>
            <person name="Wincker P."/>
            <person name="Xing Y."/>
            <person name="Yang L."/>
            <person name="Yao Z."/>
            <person name="Ying F."/>
            <person name="Zhai J."/>
            <person name="Zhou L."/>
            <person name="Zuber A."/>
            <person name="Denarie J."/>
            <person name="Dixon R.A."/>
            <person name="May G.D."/>
            <person name="Schwartz D.C."/>
            <person name="Rogers J."/>
            <person name="Quetier F."/>
            <person name="Town C.D."/>
            <person name="Roe B.A."/>
        </authorList>
    </citation>
    <scope>NUCLEOTIDE SEQUENCE [LARGE SCALE GENOMIC DNA]</scope>
    <source>
        <strain evidence="2">A17</strain>
        <strain evidence="4 5">cv. Jemalong A17</strain>
    </source>
</reference>
<dbReference type="Proteomes" id="UP000002051">
    <property type="component" value="Unassembled WGS sequence"/>
</dbReference>
<dbReference type="EnsemblPlants" id="KEH17676">
    <property type="protein sequence ID" value="KEH17676"/>
    <property type="gene ID" value="MTR_0003s0650"/>
</dbReference>
<dbReference type="Gene3D" id="1.25.10.10">
    <property type="entry name" value="Leucine-rich Repeat Variant"/>
    <property type="match status" value="1"/>
</dbReference>
<gene>
    <name evidence="2" type="ORF">MTR_0003s0650</name>
    <name evidence="3" type="ORF">MtrunA17_Chr4g0020191</name>
</gene>
<name>A0A072TKE4_MEDTR</name>
<evidence type="ECO:0000313" key="2">
    <source>
        <dbReference type="EMBL" id="KEH17676.1"/>
    </source>
</evidence>
<dbReference type="PANTHER" id="PTHR10182:SF3">
    <property type="entry name" value="PROTEIN MO25"/>
    <property type="match status" value="1"/>
</dbReference>
<sequence>MSFSFYTTAQEVVESLKESLMALNPKTHVEDKALKKALEKVEKNFGTMRTMLSENGIYSESLNLDRVSQFVEEICKADVLTLVIQKLPILGWQARKDLVHCWSIFFKQKVVDTNDYSCVEYIEQHIELLDFLLVCYDKNGTAPSSGIMLRECIKFPNLAKGLLESPRFGLFFKYVDLPNFDVAYDAFSTLKELLTKHVNVVSEYLKTHCDVFFDLYNENLLKSPNYATRRGSINLLLDILLETSKETSDARIMKRYISQVRYLKVVMTLLTDSSKKIQLSAFDIFKFFVANPNKPREVKIILCKNKEKLLELLHKLSLVKDSKEDEQFKEEKEYIIKEIERISI</sequence>
<proteinExistence type="inferred from homology"/>
<evidence type="ECO:0000313" key="4">
    <source>
        <dbReference type="EnsemblPlants" id="KEH17676"/>
    </source>
</evidence>
<dbReference type="GO" id="GO:0043539">
    <property type="term" value="F:protein serine/threonine kinase activator activity"/>
    <property type="evidence" value="ECO:0000318"/>
    <property type="project" value="GO_Central"/>
</dbReference>
<dbReference type="PANTHER" id="PTHR10182">
    <property type="entry name" value="CALCIUM-BINDING PROTEIN 39-RELATED"/>
    <property type="match status" value="1"/>
</dbReference>